<dbReference type="Pfam" id="PF04940">
    <property type="entry name" value="BLUF"/>
    <property type="match status" value="1"/>
</dbReference>
<evidence type="ECO:0000313" key="3">
    <source>
        <dbReference type="Proteomes" id="UP001501676"/>
    </source>
</evidence>
<name>A0ABP6SX94_9ACTN</name>
<dbReference type="InterPro" id="IPR007024">
    <property type="entry name" value="BLUF_domain"/>
</dbReference>
<sequence length="146" mass="16301">MPLSQLVYTSEARSLGVGGIQRILEQARAGNWRAKVTGVLIFDGTHFCQCLEGDREQVTALFCKIAADPRHARVCLVTVADVEERDFPNWSMGCVPSDSPDVQATLSEFRPTAEFDPEHLLSPSATALMKRMRDLQRTGIIQKLRR</sequence>
<dbReference type="Proteomes" id="UP001501676">
    <property type="component" value="Unassembled WGS sequence"/>
</dbReference>
<dbReference type="SMART" id="SM01034">
    <property type="entry name" value="BLUF"/>
    <property type="match status" value="1"/>
</dbReference>
<organism evidence="2 3">
    <name type="scientific">Cryptosporangium minutisporangium</name>
    <dbReference type="NCBI Taxonomy" id="113569"/>
    <lineage>
        <taxon>Bacteria</taxon>
        <taxon>Bacillati</taxon>
        <taxon>Actinomycetota</taxon>
        <taxon>Actinomycetes</taxon>
        <taxon>Cryptosporangiales</taxon>
        <taxon>Cryptosporangiaceae</taxon>
        <taxon>Cryptosporangium</taxon>
    </lineage>
</organism>
<dbReference type="RefSeq" id="WP_345728452.1">
    <property type="nucleotide sequence ID" value="NZ_BAAAYN010000017.1"/>
</dbReference>
<feature type="domain" description="BLUF" evidence="1">
    <location>
        <begin position="3"/>
        <end position="93"/>
    </location>
</feature>
<dbReference type="PROSITE" id="PS50925">
    <property type="entry name" value="BLUF"/>
    <property type="match status" value="1"/>
</dbReference>
<proteinExistence type="predicted"/>
<dbReference type="SUPFAM" id="SSF54975">
    <property type="entry name" value="Acylphosphatase/BLUF domain-like"/>
    <property type="match status" value="1"/>
</dbReference>
<dbReference type="EMBL" id="BAAAYN010000017">
    <property type="protein sequence ID" value="GAA3386951.1"/>
    <property type="molecule type" value="Genomic_DNA"/>
</dbReference>
<comment type="caution">
    <text evidence="2">The sequence shown here is derived from an EMBL/GenBank/DDBJ whole genome shotgun (WGS) entry which is preliminary data.</text>
</comment>
<evidence type="ECO:0000259" key="1">
    <source>
        <dbReference type="PROSITE" id="PS50925"/>
    </source>
</evidence>
<accession>A0ABP6SX94</accession>
<protein>
    <recommendedName>
        <fullName evidence="1">BLUF domain-containing protein</fullName>
    </recommendedName>
</protein>
<dbReference type="Gene3D" id="3.30.70.100">
    <property type="match status" value="1"/>
</dbReference>
<gene>
    <name evidence="2" type="ORF">GCM10020369_27610</name>
</gene>
<evidence type="ECO:0000313" key="2">
    <source>
        <dbReference type="EMBL" id="GAA3386951.1"/>
    </source>
</evidence>
<dbReference type="InterPro" id="IPR036046">
    <property type="entry name" value="Acylphosphatase-like_dom_sf"/>
</dbReference>
<reference evidence="3" key="1">
    <citation type="journal article" date="2019" name="Int. J. Syst. Evol. Microbiol.">
        <title>The Global Catalogue of Microorganisms (GCM) 10K type strain sequencing project: providing services to taxonomists for standard genome sequencing and annotation.</title>
        <authorList>
            <consortium name="The Broad Institute Genomics Platform"/>
            <consortium name="The Broad Institute Genome Sequencing Center for Infectious Disease"/>
            <person name="Wu L."/>
            <person name="Ma J."/>
        </authorList>
    </citation>
    <scope>NUCLEOTIDE SEQUENCE [LARGE SCALE GENOMIC DNA]</scope>
    <source>
        <strain evidence="3">JCM 9458</strain>
    </source>
</reference>
<keyword evidence="3" id="KW-1185">Reference proteome</keyword>